<dbReference type="Proteomes" id="UP000238956">
    <property type="component" value="Chromosome"/>
</dbReference>
<feature type="transmembrane region" description="Helical" evidence="1">
    <location>
        <begin position="77"/>
        <end position="99"/>
    </location>
</feature>
<gene>
    <name evidence="2" type="ORF">C0J00_08205</name>
</gene>
<protein>
    <submittedName>
        <fullName evidence="2">Uncharacterized protein</fullName>
    </submittedName>
</protein>
<evidence type="ECO:0000313" key="2">
    <source>
        <dbReference type="EMBL" id="AUW97083.1"/>
    </source>
</evidence>
<keyword evidence="1" id="KW-0472">Membrane</keyword>
<proteinExistence type="predicted"/>
<keyword evidence="1" id="KW-1133">Transmembrane helix</keyword>
<reference evidence="2 3" key="2">
    <citation type="submission" date="2018-02" db="EMBL/GenBank/DDBJ databases">
        <title>Whole genome sequencing analysis of Streptococcus pluranimalium isolated from cattle infected mastitis in China.</title>
        <authorList>
            <person name="Zhang J.-R."/>
            <person name="Hu G.-Z."/>
        </authorList>
    </citation>
    <scope>NUCLEOTIDE SEQUENCE [LARGE SCALE GENOMIC DNA]</scope>
    <source>
        <strain evidence="2 3">TH11417</strain>
    </source>
</reference>
<dbReference type="AlphaFoldDB" id="A0A2L0D5G3"/>
<name>A0A2L0D5G3_9STRE</name>
<keyword evidence="1" id="KW-0812">Transmembrane</keyword>
<dbReference type="EMBL" id="CP025536">
    <property type="protein sequence ID" value="AUW97083.1"/>
    <property type="molecule type" value="Genomic_DNA"/>
</dbReference>
<accession>A0A2L0D5G3</accession>
<reference evidence="2 3" key="1">
    <citation type="submission" date="2017-12" db="EMBL/GenBank/DDBJ databases">
        <authorList>
            <person name="Hurst M.R.H."/>
        </authorList>
    </citation>
    <scope>NUCLEOTIDE SEQUENCE [LARGE SCALE GENOMIC DNA]</scope>
    <source>
        <strain evidence="2 3">TH11417</strain>
    </source>
</reference>
<feature type="transmembrane region" description="Helical" evidence="1">
    <location>
        <begin position="105"/>
        <end position="122"/>
    </location>
</feature>
<evidence type="ECO:0000313" key="3">
    <source>
        <dbReference type="Proteomes" id="UP000238956"/>
    </source>
</evidence>
<dbReference type="KEGG" id="splr:C0J00_08205"/>
<sequence>MSESDNVFFFKHKRFWLHCGLNLLIFSTVNLFLDGLFVFWDGKDVLSSESITMAPAIGLSFGLEIFQLHLRFWVKCFTCLGFIISSTLLISVFSFVVPTFYLSKFLWLSLVGVGSLISLFYYSRLLK</sequence>
<organism evidence="2 3">
    <name type="scientific">Streptococcus pluranimalium</name>
    <dbReference type="NCBI Taxonomy" id="82348"/>
    <lineage>
        <taxon>Bacteria</taxon>
        <taxon>Bacillati</taxon>
        <taxon>Bacillota</taxon>
        <taxon>Bacilli</taxon>
        <taxon>Lactobacillales</taxon>
        <taxon>Streptococcaceae</taxon>
        <taxon>Streptococcus</taxon>
    </lineage>
</organism>
<feature type="transmembrane region" description="Helical" evidence="1">
    <location>
        <begin position="21"/>
        <end position="40"/>
    </location>
</feature>
<feature type="transmembrane region" description="Helical" evidence="1">
    <location>
        <begin position="52"/>
        <end position="70"/>
    </location>
</feature>
<keyword evidence="3" id="KW-1185">Reference proteome</keyword>
<evidence type="ECO:0000256" key="1">
    <source>
        <dbReference type="SAM" id="Phobius"/>
    </source>
</evidence>